<dbReference type="Pfam" id="PF07811">
    <property type="entry name" value="TadE"/>
    <property type="match status" value="1"/>
</dbReference>
<organism evidence="2 3">
    <name type="scientific">Nesterenkonia halotolerans</name>
    <dbReference type="NCBI Taxonomy" id="225325"/>
    <lineage>
        <taxon>Bacteria</taxon>
        <taxon>Bacillati</taxon>
        <taxon>Actinomycetota</taxon>
        <taxon>Actinomycetes</taxon>
        <taxon>Micrococcales</taxon>
        <taxon>Micrococcaceae</taxon>
        <taxon>Nesterenkonia</taxon>
    </lineage>
</organism>
<gene>
    <name evidence="2" type="ORF">H4W26_000769</name>
</gene>
<evidence type="ECO:0000313" key="2">
    <source>
        <dbReference type="EMBL" id="MBE1514014.1"/>
    </source>
</evidence>
<proteinExistence type="predicted"/>
<accession>A0ABR9J4X0</accession>
<protein>
    <submittedName>
        <fullName evidence="2">Flp pilus assembly protein TadG</fullName>
    </submittedName>
</protein>
<evidence type="ECO:0000259" key="1">
    <source>
        <dbReference type="Pfam" id="PF07811"/>
    </source>
</evidence>
<dbReference type="Proteomes" id="UP000636579">
    <property type="component" value="Unassembled WGS sequence"/>
</dbReference>
<keyword evidence="3" id="KW-1185">Reference proteome</keyword>
<dbReference type="InterPro" id="IPR012495">
    <property type="entry name" value="TadE-like_dom"/>
</dbReference>
<feature type="domain" description="TadE-like" evidence="1">
    <location>
        <begin position="2"/>
        <end position="35"/>
    </location>
</feature>
<evidence type="ECO:0000313" key="3">
    <source>
        <dbReference type="Proteomes" id="UP000636579"/>
    </source>
</evidence>
<reference evidence="2 3" key="1">
    <citation type="submission" date="2020-10" db="EMBL/GenBank/DDBJ databases">
        <title>Sequencing the genomes of 1000 actinobacteria strains.</title>
        <authorList>
            <person name="Klenk H.-P."/>
        </authorList>
    </citation>
    <scope>NUCLEOTIDE SEQUENCE [LARGE SCALE GENOMIC DNA]</scope>
    <source>
        <strain evidence="2 3">DSM 15474</strain>
    </source>
</reference>
<comment type="caution">
    <text evidence="2">The sequence shown here is derived from an EMBL/GenBank/DDBJ whole genome shotgun (WGS) entry which is preliminary data.</text>
</comment>
<name>A0ABR9J4X0_9MICC</name>
<sequence>MVSSLLVVLTFAIMQLTLLVHVRNTLIDAASTGARFGVLEDRTAQDGVARTRALIDSSLSSRYAQGVHYRYETEVEGQVLTITVRAQVPVLGLVPGVGQLEVTGGAYEFE</sequence>
<dbReference type="EMBL" id="JADBEE010000001">
    <property type="protein sequence ID" value="MBE1514014.1"/>
    <property type="molecule type" value="Genomic_DNA"/>
</dbReference>